<reference evidence="3 6" key="2">
    <citation type="submission" date="2016-10" db="EMBL/GenBank/DDBJ databases">
        <title>Hydorgenophaga sp. LPB0072 isolated from gastropod.</title>
        <authorList>
            <person name="Kim E."/>
            <person name="Yi H."/>
        </authorList>
    </citation>
    <scope>NUCLEOTIDE SEQUENCE [LARGE SCALE GENOMIC DNA]</scope>
    <source>
        <strain evidence="3 6">LPB0072</strain>
    </source>
</reference>
<reference evidence="4 5" key="1">
    <citation type="submission" date="2016-02" db="EMBL/GenBank/DDBJ databases">
        <title>Draft genome sequence of Hydrogenophaga sp. LPB0072.</title>
        <authorList>
            <person name="Shin S.-K."/>
            <person name="Yi H."/>
        </authorList>
    </citation>
    <scope>NUCLEOTIDE SEQUENCE [LARGE SCALE GENOMIC DNA]</scope>
    <source>
        <strain evidence="4 5">LPB0072</strain>
    </source>
</reference>
<feature type="domain" description="DUF3592" evidence="2">
    <location>
        <begin position="75"/>
        <end position="142"/>
    </location>
</feature>
<name>A0A170AL24_9BURK</name>
<keyword evidence="1" id="KW-0472">Membrane</keyword>
<evidence type="ECO:0000313" key="5">
    <source>
        <dbReference type="Proteomes" id="UP000185657"/>
    </source>
</evidence>
<evidence type="ECO:0000313" key="6">
    <source>
        <dbReference type="Proteomes" id="UP000185680"/>
    </source>
</evidence>
<feature type="transmembrane region" description="Helical" evidence="1">
    <location>
        <begin position="138"/>
        <end position="162"/>
    </location>
</feature>
<accession>A0A170AL24</accession>
<dbReference type="STRING" id="1763535.LPB072_14120"/>
<dbReference type="EMBL" id="LVWD01000001">
    <property type="protein sequence ID" value="OAD44228.1"/>
    <property type="molecule type" value="Genomic_DNA"/>
</dbReference>
<proteinExistence type="predicted"/>
<evidence type="ECO:0000256" key="1">
    <source>
        <dbReference type="SAM" id="Phobius"/>
    </source>
</evidence>
<dbReference type="Proteomes" id="UP000185680">
    <property type="component" value="Chromosome"/>
</dbReference>
<keyword evidence="1" id="KW-1133">Transmembrane helix</keyword>
<sequence length="168" mass="19358">MLEVWAHTLAMWQQLWQGEAQAIIFWAAVYCFLIGLFSLTYQLRIRSWRVASGVLAKAGLERWGGPEWVKSDQQYSLKAAYVYRVDGRVHEGHRVSSWVMVASHNARFLLESQLKGVQRHADGTVSVFYNPRRPHKSFLIRPGVVGMLVTCVLMLGPAFYYWERFHGA</sequence>
<evidence type="ECO:0000259" key="2">
    <source>
        <dbReference type="Pfam" id="PF12158"/>
    </source>
</evidence>
<gene>
    <name evidence="3" type="ORF">LPB072_14120</name>
    <name evidence="4" type="ORF">LPB72_01700</name>
</gene>
<dbReference type="OrthoDB" id="7855841at2"/>
<dbReference type="AlphaFoldDB" id="A0A170AL24"/>
<dbReference type="InterPro" id="IPR021994">
    <property type="entry name" value="DUF3592"/>
</dbReference>
<feature type="transmembrane region" description="Helical" evidence="1">
    <location>
        <begin position="20"/>
        <end position="39"/>
    </location>
</feature>
<evidence type="ECO:0000313" key="3">
    <source>
        <dbReference type="EMBL" id="AOW13807.1"/>
    </source>
</evidence>
<organism evidence="3 6">
    <name type="scientific">Hydrogenophaga crassostreae</name>
    <dbReference type="NCBI Taxonomy" id="1763535"/>
    <lineage>
        <taxon>Bacteria</taxon>
        <taxon>Pseudomonadati</taxon>
        <taxon>Pseudomonadota</taxon>
        <taxon>Betaproteobacteria</taxon>
        <taxon>Burkholderiales</taxon>
        <taxon>Comamonadaceae</taxon>
        <taxon>Hydrogenophaga</taxon>
    </lineage>
</organism>
<dbReference type="Pfam" id="PF12158">
    <property type="entry name" value="DUF3592"/>
    <property type="match status" value="1"/>
</dbReference>
<keyword evidence="5" id="KW-1185">Reference proteome</keyword>
<dbReference type="Proteomes" id="UP000185657">
    <property type="component" value="Unassembled WGS sequence"/>
</dbReference>
<protein>
    <recommendedName>
        <fullName evidence="2">DUF3592 domain-containing protein</fullName>
    </recommendedName>
</protein>
<keyword evidence="1" id="KW-0812">Transmembrane</keyword>
<dbReference type="EMBL" id="CP017476">
    <property type="protein sequence ID" value="AOW13807.1"/>
    <property type="molecule type" value="Genomic_DNA"/>
</dbReference>
<dbReference type="KEGG" id="hyl:LPB072_14120"/>
<evidence type="ECO:0000313" key="4">
    <source>
        <dbReference type="EMBL" id="OAD44228.1"/>
    </source>
</evidence>